<organism evidence="1 2">
    <name type="scientific">Nelumbo nucifera</name>
    <name type="common">Sacred lotus</name>
    <dbReference type="NCBI Taxonomy" id="4432"/>
    <lineage>
        <taxon>Eukaryota</taxon>
        <taxon>Viridiplantae</taxon>
        <taxon>Streptophyta</taxon>
        <taxon>Embryophyta</taxon>
        <taxon>Tracheophyta</taxon>
        <taxon>Spermatophyta</taxon>
        <taxon>Magnoliopsida</taxon>
        <taxon>Proteales</taxon>
        <taxon>Nelumbonaceae</taxon>
        <taxon>Nelumbo</taxon>
    </lineage>
</organism>
<name>A0A822Y9D4_NELNU</name>
<sequence>MFSSRNQHMVSSLGLPYFGCIVCFPLRIADKKGHHIVNDDGGVEPKLGFEA</sequence>
<protein>
    <submittedName>
        <fullName evidence="1">Uncharacterized protein</fullName>
    </submittedName>
</protein>
<dbReference type="EMBL" id="DUZY01000002">
    <property type="protein sequence ID" value="DAD26198.1"/>
    <property type="molecule type" value="Genomic_DNA"/>
</dbReference>
<dbReference type="AlphaFoldDB" id="A0A822Y9D4"/>
<gene>
    <name evidence="1" type="ORF">HUJ06_027666</name>
</gene>
<reference evidence="1 2" key="1">
    <citation type="journal article" date="2020" name="Mol. Biol. Evol.">
        <title>Distinct Expression and Methylation Patterns for Genes with Different Fates following a Single Whole-Genome Duplication in Flowering Plants.</title>
        <authorList>
            <person name="Shi T."/>
            <person name="Rahmani R.S."/>
            <person name="Gugger P.F."/>
            <person name="Wang M."/>
            <person name="Li H."/>
            <person name="Zhang Y."/>
            <person name="Li Z."/>
            <person name="Wang Q."/>
            <person name="Van de Peer Y."/>
            <person name="Marchal K."/>
            <person name="Chen J."/>
        </authorList>
    </citation>
    <scope>NUCLEOTIDE SEQUENCE [LARGE SCALE GENOMIC DNA]</scope>
    <source>
        <tissue evidence="1">Leaf</tissue>
    </source>
</reference>
<proteinExistence type="predicted"/>
<evidence type="ECO:0000313" key="1">
    <source>
        <dbReference type="EMBL" id="DAD26198.1"/>
    </source>
</evidence>
<keyword evidence="2" id="KW-1185">Reference proteome</keyword>
<evidence type="ECO:0000313" key="2">
    <source>
        <dbReference type="Proteomes" id="UP000607653"/>
    </source>
</evidence>
<dbReference type="Proteomes" id="UP000607653">
    <property type="component" value="Unassembled WGS sequence"/>
</dbReference>
<accession>A0A822Y9D4</accession>
<comment type="caution">
    <text evidence="1">The sequence shown here is derived from an EMBL/GenBank/DDBJ whole genome shotgun (WGS) entry which is preliminary data.</text>
</comment>